<gene>
    <name evidence="2" type="ORF">CP967_20225</name>
</gene>
<proteinExistence type="predicted"/>
<dbReference type="AlphaFoldDB" id="A0A5J6FG97"/>
<evidence type="ECO:0000313" key="3">
    <source>
        <dbReference type="Proteomes" id="UP000326178"/>
    </source>
</evidence>
<sequence length="64" mass="7007">MSEPTRYSTPPIELPLDLEREPDPAEGCAGCTELAAVRGRARVVGDWTTVSDCNVYLRRHPGGH</sequence>
<dbReference type="EMBL" id="CP023702">
    <property type="protein sequence ID" value="QEU74010.1"/>
    <property type="molecule type" value="Genomic_DNA"/>
</dbReference>
<dbReference type="KEGG" id="snk:CP967_20225"/>
<dbReference type="RefSeq" id="WP_150489306.1">
    <property type="nucleotide sequence ID" value="NZ_BMUV01000008.1"/>
</dbReference>
<reference evidence="2 3" key="1">
    <citation type="submission" date="2017-09" db="EMBL/GenBank/DDBJ databases">
        <authorList>
            <person name="Lee N."/>
            <person name="Cho B.-K."/>
        </authorList>
    </citation>
    <scope>NUCLEOTIDE SEQUENCE [LARGE SCALE GENOMIC DNA]</scope>
    <source>
        <strain evidence="2 3">ATCC 12769</strain>
    </source>
</reference>
<dbReference type="OrthoDB" id="4246243at2"/>
<accession>A0A5J6FG97</accession>
<feature type="region of interest" description="Disordered" evidence="1">
    <location>
        <begin position="1"/>
        <end position="23"/>
    </location>
</feature>
<keyword evidence="3" id="KW-1185">Reference proteome</keyword>
<protein>
    <submittedName>
        <fullName evidence="2">Uncharacterized protein</fullName>
    </submittedName>
</protein>
<evidence type="ECO:0000313" key="2">
    <source>
        <dbReference type="EMBL" id="QEU74010.1"/>
    </source>
</evidence>
<evidence type="ECO:0000256" key="1">
    <source>
        <dbReference type="SAM" id="MobiDB-lite"/>
    </source>
</evidence>
<organism evidence="2 3">
    <name type="scientific">Streptomyces nitrosporeus</name>
    <dbReference type="NCBI Taxonomy" id="28894"/>
    <lineage>
        <taxon>Bacteria</taxon>
        <taxon>Bacillati</taxon>
        <taxon>Actinomycetota</taxon>
        <taxon>Actinomycetes</taxon>
        <taxon>Kitasatosporales</taxon>
        <taxon>Streptomycetaceae</taxon>
        <taxon>Streptomyces</taxon>
    </lineage>
</organism>
<dbReference type="Proteomes" id="UP000326178">
    <property type="component" value="Chromosome"/>
</dbReference>
<name>A0A5J6FG97_9ACTN</name>